<keyword evidence="5" id="KW-0032">Aminotransferase</keyword>
<reference evidence="5 6" key="1">
    <citation type="submission" date="2019-08" db="EMBL/GenBank/DDBJ databases">
        <title>Genomes of Subsaximicrobium wynnwilliamsii strains.</title>
        <authorList>
            <person name="Bowman J.P."/>
        </authorList>
    </citation>
    <scope>NUCLEOTIDE SEQUENCE [LARGE SCALE GENOMIC DNA]</scope>
    <source>
        <strain evidence="5 6">2-80-2</strain>
    </source>
</reference>
<evidence type="ECO:0000313" key="5">
    <source>
        <dbReference type="EMBL" id="TXD88892.1"/>
    </source>
</evidence>
<gene>
    <name evidence="5" type="ORF">ESY86_10350</name>
</gene>
<sequence length="334" mass="36966">MDSKIWLSSPHLGTKERAFINEAFQSNWIAPSGKLVDGFESDISNYLGNEQHVAALNSGTAAIHLALVLLNVAAGDEVLCQSHTFAASANPIIYQGATPIFIDSEALSWNLCPELLEQAIKDRIKKGKTPKAIIAVHLYGMPYQVDEIQAIAAHYNIPIIEDSAEAFGSRFENKMCGTFGSMAILSFNGNKIITTSAGGALITKDKFLRDKAVFLATQAKDDHAAYTHSNIGYNYRMSNVLAGIGRAQMEVLDSRVTARRNNFKVYSEALAHLSELKFQQEPKNCVSNRWLTCVLTPSEEVREGLRKHLESLNIESRPFWRPMHLQPVFKDAPA</sequence>
<evidence type="ECO:0000256" key="2">
    <source>
        <dbReference type="PIRSR" id="PIRSR000390-1"/>
    </source>
</evidence>
<dbReference type="PIRSF" id="PIRSF000390">
    <property type="entry name" value="PLP_StrS"/>
    <property type="match status" value="1"/>
</dbReference>
<accession>A0A5C6ZIS5</accession>
<dbReference type="PANTHER" id="PTHR30244:SF34">
    <property type="entry name" value="DTDP-4-AMINO-4,6-DIDEOXYGALACTOSE TRANSAMINASE"/>
    <property type="match status" value="1"/>
</dbReference>
<dbReference type="GO" id="GO:0030170">
    <property type="term" value="F:pyridoxal phosphate binding"/>
    <property type="evidence" value="ECO:0007669"/>
    <property type="project" value="TreeGrafter"/>
</dbReference>
<dbReference type="EMBL" id="VORO01000010">
    <property type="protein sequence ID" value="TXD88892.1"/>
    <property type="molecule type" value="Genomic_DNA"/>
</dbReference>
<dbReference type="GO" id="GO:0000271">
    <property type="term" value="P:polysaccharide biosynthetic process"/>
    <property type="evidence" value="ECO:0007669"/>
    <property type="project" value="TreeGrafter"/>
</dbReference>
<dbReference type="GO" id="GO:0008483">
    <property type="term" value="F:transaminase activity"/>
    <property type="evidence" value="ECO:0007669"/>
    <property type="project" value="UniProtKB-KW"/>
</dbReference>
<name>A0A5C6ZIS5_9FLAO</name>
<keyword evidence="3 4" id="KW-0663">Pyridoxal phosphate</keyword>
<keyword evidence="5" id="KW-0808">Transferase</keyword>
<dbReference type="InterPro" id="IPR000653">
    <property type="entry name" value="DegT/StrS_aminotransferase"/>
</dbReference>
<dbReference type="SUPFAM" id="SSF53383">
    <property type="entry name" value="PLP-dependent transferases"/>
    <property type="match status" value="1"/>
</dbReference>
<dbReference type="Proteomes" id="UP000321578">
    <property type="component" value="Unassembled WGS sequence"/>
</dbReference>
<feature type="active site" description="Proton acceptor" evidence="2">
    <location>
        <position position="191"/>
    </location>
</feature>
<dbReference type="Gene3D" id="3.90.1150.10">
    <property type="entry name" value="Aspartate Aminotransferase, domain 1"/>
    <property type="match status" value="1"/>
</dbReference>
<evidence type="ECO:0000256" key="1">
    <source>
        <dbReference type="ARBA" id="ARBA00037999"/>
    </source>
</evidence>
<protein>
    <submittedName>
        <fullName evidence="5">Aminotransferase class I/II-fold pyridoxal phosphate-dependent enzyme</fullName>
    </submittedName>
</protein>
<dbReference type="InterPro" id="IPR015421">
    <property type="entry name" value="PyrdxlP-dep_Trfase_major"/>
</dbReference>
<dbReference type="RefSeq" id="WP_147086517.1">
    <property type="nucleotide sequence ID" value="NZ_VORO01000010.1"/>
</dbReference>
<keyword evidence="6" id="KW-1185">Reference proteome</keyword>
<dbReference type="PANTHER" id="PTHR30244">
    <property type="entry name" value="TRANSAMINASE"/>
    <property type="match status" value="1"/>
</dbReference>
<evidence type="ECO:0000256" key="4">
    <source>
        <dbReference type="RuleBase" id="RU004508"/>
    </source>
</evidence>
<evidence type="ECO:0000313" key="6">
    <source>
        <dbReference type="Proteomes" id="UP000321578"/>
    </source>
</evidence>
<dbReference type="InterPro" id="IPR015422">
    <property type="entry name" value="PyrdxlP-dep_Trfase_small"/>
</dbReference>
<comment type="caution">
    <text evidence="5">The sequence shown here is derived from an EMBL/GenBank/DDBJ whole genome shotgun (WGS) entry which is preliminary data.</text>
</comment>
<evidence type="ECO:0000256" key="3">
    <source>
        <dbReference type="PIRSR" id="PIRSR000390-2"/>
    </source>
</evidence>
<dbReference type="Pfam" id="PF01041">
    <property type="entry name" value="DegT_DnrJ_EryC1"/>
    <property type="match status" value="1"/>
</dbReference>
<feature type="modified residue" description="N6-(pyridoxal phosphate)lysine" evidence="3">
    <location>
        <position position="191"/>
    </location>
</feature>
<dbReference type="AlphaFoldDB" id="A0A5C6ZIS5"/>
<organism evidence="5 6">
    <name type="scientific">Subsaximicrobium wynnwilliamsii</name>
    <dbReference type="NCBI Taxonomy" id="291179"/>
    <lineage>
        <taxon>Bacteria</taxon>
        <taxon>Pseudomonadati</taxon>
        <taxon>Bacteroidota</taxon>
        <taxon>Flavobacteriia</taxon>
        <taxon>Flavobacteriales</taxon>
        <taxon>Flavobacteriaceae</taxon>
        <taxon>Subsaximicrobium</taxon>
    </lineage>
</organism>
<proteinExistence type="inferred from homology"/>
<feature type="non-terminal residue" evidence="5">
    <location>
        <position position="334"/>
    </location>
</feature>
<dbReference type="Gene3D" id="3.40.640.10">
    <property type="entry name" value="Type I PLP-dependent aspartate aminotransferase-like (Major domain)"/>
    <property type="match status" value="1"/>
</dbReference>
<comment type="similarity">
    <text evidence="1 4">Belongs to the DegT/DnrJ/EryC1 family.</text>
</comment>
<dbReference type="CDD" id="cd00616">
    <property type="entry name" value="AHBA_syn"/>
    <property type="match status" value="1"/>
</dbReference>
<dbReference type="InterPro" id="IPR015424">
    <property type="entry name" value="PyrdxlP-dep_Trfase"/>
</dbReference>